<dbReference type="InterPro" id="IPR017560">
    <property type="entry name" value="Cyt_c_biogenesis_CcmI"/>
</dbReference>
<dbReference type="Proteomes" id="UP000051298">
    <property type="component" value="Unassembled WGS sequence"/>
</dbReference>
<accession>A0A0P1FJV6</accession>
<sequence>MIFWLVAGATLLVVVGLLARTVFGADAEQSGAAQDVDVYRDQLREVEKDVARGVLTPDAAERTRLEISRRLLEADRNTGIGHGVGPRSLAITLAAVIVVGITIVTYLQIGAPGYPDLPLKTRIAQLEDARASRPSQAVAEEQVTSRPAPQIDAEDVSELMTQLRAILQQRPDDLRGHRLLVRNEAGLGNMVAAYTAQQRVIEILGVNDAPASEVATLAELMILAAGGYVSPEAEAVLQNALGRDPRNGTARYYTGLMYVQAGRYDLAWPTWRRLLADSTADAPWLEPILLQIEDVSALAGDATPLDQLPIPRADEPVTGTGGLRGPSSDDIEAAGEMSMQDRIQMIQGMVQGLAERLGSEGGPPEEWARLITSLGVLGNTDAAFGVYSEAILVFEGDQGALDILNHAADQAGVNPG</sequence>
<dbReference type="RefSeq" id="WP_038002785.1">
    <property type="nucleotide sequence ID" value="NZ_CYRX01000010.1"/>
</dbReference>
<evidence type="ECO:0000313" key="5">
    <source>
        <dbReference type="Proteomes" id="UP000051298"/>
    </source>
</evidence>
<organism evidence="4 5">
    <name type="scientific">Thalassobacter stenotrophicus</name>
    <dbReference type="NCBI Taxonomy" id="266809"/>
    <lineage>
        <taxon>Bacteria</taxon>
        <taxon>Pseudomonadati</taxon>
        <taxon>Pseudomonadota</taxon>
        <taxon>Alphaproteobacteria</taxon>
        <taxon>Rhodobacterales</taxon>
        <taxon>Roseobacteraceae</taxon>
        <taxon>Thalassobacter</taxon>
    </lineage>
</organism>
<dbReference type="NCBIfam" id="TIGR03142">
    <property type="entry name" value="cytochro_ccmI"/>
    <property type="match status" value="1"/>
</dbReference>
<dbReference type="AlphaFoldDB" id="A0A0P1FJV6"/>
<evidence type="ECO:0000259" key="3">
    <source>
        <dbReference type="Pfam" id="PF23914"/>
    </source>
</evidence>
<proteinExistence type="predicted"/>
<evidence type="ECO:0000313" key="4">
    <source>
        <dbReference type="EMBL" id="CUH59486.1"/>
    </source>
</evidence>
<dbReference type="EMBL" id="CYRX01000010">
    <property type="protein sequence ID" value="CUH59486.1"/>
    <property type="molecule type" value="Genomic_DNA"/>
</dbReference>
<feature type="region of interest" description="Disordered" evidence="2">
    <location>
        <begin position="306"/>
        <end position="326"/>
    </location>
</feature>
<dbReference type="STRING" id="266809.PM03_04200"/>
<feature type="domain" description="Cytochrome c-type biogenesis protein H TPR" evidence="3">
    <location>
        <begin position="140"/>
        <end position="277"/>
    </location>
</feature>
<gene>
    <name evidence="4" type="ORF">THS5294_00772</name>
</gene>
<dbReference type="Pfam" id="PF23914">
    <property type="entry name" value="TPR_CcmH_CycH"/>
    <property type="match status" value="1"/>
</dbReference>
<protein>
    <submittedName>
        <fullName evidence="4">Cytochrome c-type biogenesis protein CcmI</fullName>
    </submittedName>
</protein>
<dbReference type="InterPro" id="IPR011990">
    <property type="entry name" value="TPR-like_helical_dom_sf"/>
</dbReference>
<evidence type="ECO:0000256" key="2">
    <source>
        <dbReference type="SAM" id="MobiDB-lite"/>
    </source>
</evidence>
<evidence type="ECO:0000256" key="1">
    <source>
        <dbReference type="ARBA" id="ARBA00022748"/>
    </source>
</evidence>
<dbReference type="SUPFAM" id="SSF48452">
    <property type="entry name" value="TPR-like"/>
    <property type="match status" value="1"/>
</dbReference>
<dbReference type="Gene3D" id="1.25.40.10">
    <property type="entry name" value="Tetratricopeptide repeat domain"/>
    <property type="match status" value="1"/>
</dbReference>
<keyword evidence="1" id="KW-0201">Cytochrome c-type biogenesis</keyword>
<reference evidence="4 5" key="1">
    <citation type="submission" date="2015-09" db="EMBL/GenBank/DDBJ databases">
        <authorList>
            <consortium name="Swine Surveillance"/>
        </authorList>
    </citation>
    <scope>NUCLEOTIDE SEQUENCE [LARGE SCALE GENOMIC DNA]</scope>
    <source>
        <strain evidence="4 5">CECT 5294</strain>
    </source>
</reference>
<dbReference type="GO" id="GO:0017004">
    <property type="term" value="P:cytochrome complex assembly"/>
    <property type="evidence" value="ECO:0007669"/>
    <property type="project" value="UniProtKB-KW"/>
</dbReference>
<dbReference type="InterPro" id="IPR056413">
    <property type="entry name" value="TPR_CcmH_CycH"/>
</dbReference>
<dbReference type="eggNOG" id="COG4235">
    <property type="taxonomic scope" value="Bacteria"/>
</dbReference>
<name>A0A0P1FJV6_9RHOB</name>